<dbReference type="GO" id="GO:0050776">
    <property type="term" value="P:regulation of immune response"/>
    <property type="evidence" value="ECO:0007669"/>
    <property type="project" value="InterPro"/>
</dbReference>
<dbReference type="GO" id="GO:0009986">
    <property type="term" value="C:cell surface"/>
    <property type="evidence" value="ECO:0007669"/>
    <property type="project" value="TreeGrafter"/>
</dbReference>
<evidence type="ECO:0000313" key="16">
    <source>
        <dbReference type="Proteomes" id="UP001046870"/>
    </source>
</evidence>
<gene>
    <name evidence="15" type="ORF">MATL_G00064640</name>
</gene>
<dbReference type="InterPro" id="IPR013783">
    <property type="entry name" value="Ig-like_fold"/>
</dbReference>
<evidence type="ECO:0000256" key="11">
    <source>
        <dbReference type="SAM" id="MobiDB-lite"/>
    </source>
</evidence>
<feature type="transmembrane region" description="Helical" evidence="12">
    <location>
        <begin position="175"/>
        <end position="198"/>
    </location>
</feature>
<keyword evidence="7 12" id="KW-0472">Membrane</keyword>
<evidence type="ECO:0000313" key="15">
    <source>
        <dbReference type="EMBL" id="KAG7481258.1"/>
    </source>
</evidence>
<keyword evidence="10" id="KW-0393">Immunoglobulin domain</keyword>
<organism evidence="15 16">
    <name type="scientific">Megalops atlanticus</name>
    <name type="common">Tarpon</name>
    <name type="synonym">Clupea gigantea</name>
    <dbReference type="NCBI Taxonomy" id="7932"/>
    <lineage>
        <taxon>Eukaryota</taxon>
        <taxon>Metazoa</taxon>
        <taxon>Chordata</taxon>
        <taxon>Craniata</taxon>
        <taxon>Vertebrata</taxon>
        <taxon>Euteleostomi</taxon>
        <taxon>Actinopterygii</taxon>
        <taxon>Neopterygii</taxon>
        <taxon>Teleostei</taxon>
        <taxon>Elopiformes</taxon>
        <taxon>Megalopidae</taxon>
        <taxon>Megalops</taxon>
    </lineage>
</organism>
<dbReference type="GO" id="GO:0002250">
    <property type="term" value="P:adaptive immune response"/>
    <property type="evidence" value="ECO:0007669"/>
    <property type="project" value="UniProtKB-KW"/>
</dbReference>
<evidence type="ECO:0000259" key="14">
    <source>
        <dbReference type="Pfam" id="PF07686"/>
    </source>
</evidence>
<dbReference type="Gene3D" id="2.60.40.10">
    <property type="entry name" value="Immunoglobulins"/>
    <property type="match status" value="1"/>
</dbReference>
<keyword evidence="6" id="KW-1064">Adaptive immunity</keyword>
<proteinExistence type="predicted"/>
<evidence type="ECO:0000256" key="13">
    <source>
        <dbReference type="SAM" id="SignalP"/>
    </source>
</evidence>
<dbReference type="SUPFAM" id="SSF48726">
    <property type="entry name" value="Immunoglobulin"/>
    <property type="match status" value="1"/>
</dbReference>
<dbReference type="GO" id="GO:0016020">
    <property type="term" value="C:membrane"/>
    <property type="evidence" value="ECO:0007669"/>
    <property type="project" value="UniProtKB-SubCell"/>
</dbReference>
<evidence type="ECO:0000256" key="10">
    <source>
        <dbReference type="ARBA" id="ARBA00023319"/>
    </source>
</evidence>
<evidence type="ECO:0000256" key="4">
    <source>
        <dbReference type="ARBA" id="ARBA00022859"/>
    </source>
</evidence>
<evidence type="ECO:0000256" key="7">
    <source>
        <dbReference type="ARBA" id="ARBA00023136"/>
    </source>
</evidence>
<feature type="signal peptide" evidence="13">
    <location>
        <begin position="1"/>
        <end position="20"/>
    </location>
</feature>
<dbReference type="Pfam" id="PF07686">
    <property type="entry name" value="V-set"/>
    <property type="match status" value="1"/>
</dbReference>
<evidence type="ECO:0000256" key="3">
    <source>
        <dbReference type="ARBA" id="ARBA00022729"/>
    </source>
</evidence>
<dbReference type="PANTHER" id="PTHR11292:SF7">
    <property type="entry name" value="T-CELL SURFACE GLYCOPROTEIN CD8 BETA CHAIN-RELATED"/>
    <property type="match status" value="1"/>
</dbReference>
<accession>A0A9D3TDQ1</accession>
<name>A0A9D3TDQ1_MEGAT</name>
<evidence type="ECO:0000256" key="9">
    <source>
        <dbReference type="ARBA" id="ARBA00023180"/>
    </source>
</evidence>
<dbReference type="PANTHER" id="PTHR11292">
    <property type="entry name" value="T-CELL SURFACE GLYCOPROTEIN CD8 BETA CHAIN"/>
    <property type="match status" value="1"/>
</dbReference>
<evidence type="ECO:0000256" key="8">
    <source>
        <dbReference type="ARBA" id="ARBA00023157"/>
    </source>
</evidence>
<feature type="region of interest" description="Disordered" evidence="11">
    <location>
        <begin position="131"/>
        <end position="159"/>
    </location>
</feature>
<dbReference type="OrthoDB" id="9394844at2759"/>
<sequence>MARHLQVWSVTLTVWTAVIAYSLQSLNALQTQYPALNDTELLHCECKEKGCQAVFWYWQPTSRPRDFHFLFYYNNADKVTYGPAVSQTKYKGSRKDGMRVNYLLKITSIQESDAGFYSCLIQYSNRNELGSPGIKLRPGEKAPTPPPPPKPPKTPPPCRCRNRIIRRDPQGCGRLVLWPLVGVLLCLAVVLISTLYYFSRLPKKCRHRLAMKKQLQFG</sequence>
<dbReference type="GO" id="GO:0042288">
    <property type="term" value="F:MHC class I protein binding"/>
    <property type="evidence" value="ECO:0007669"/>
    <property type="project" value="InterPro"/>
</dbReference>
<keyword evidence="16" id="KW-1185">Reference proteome</keyword>
<protein>
    <recommendedName>
        <fullName evidence="14">Immunoglobulin V-set domain-containing protein</fullName>
    </recommendedName>
</protein>
<keyword evidence="8" id="KW-1015">Disulfide bond</keyword>
<dbReference type="Proteomes" id="UP001046870">
    <property type="component" value="Chromosome 4"/>
</dbReference>
<feature type="domain" description="Immunoglobulin V-set" evidence="14">
    <location>
        <begin position="39"/>
        <end position="133"/>
    </location>
</feature>
<evidence type="ECO:0000256" key="6">
    <source>
        <dbReference type="ARBA" id="ARBA00023130"/>
    </source>
</evidence>
<evidence type="ECO:0000256" key="1">
    <source>
        <dbReference type="ARBA" id="ARBA00004479"/>
    </source>
</evidence>
<comment type="subcellular location">
    <subcellularLocation>
        <location evidence="1">Membrane</location>
        <topology evidence="1">Single-pass type I membrane protein</topology>
    </subcellularLocation>
</comment>
<comment type="caution">
    <text evidence="15">The sequence shown here is derived from an EMBL/GenBank/DDBJ whole genome shotgun (WGS) entry which is preliminary data.</text>
</comment>
<keyword evidence="9" id="KW-0325">Glycoprotein</keyword>
<evidence type="ECO:0000256" key="5">
    <source>
        <dbReference type="ARBA" id="ARBA00022989"/>
    </source>
</evidence>
<dbReference type="EMBL" id="JAFDVH010000004">
    <property type="protein sequence ID" value="KAG7481258.1"/>
    <property type="molecule type" value="Genomic_DNA"/>
</dbReference>
<feature type="chain" id="PRO_5039060010" description="Immunoglobulin V-set domain-containing protein" evidence="13">
    <location>
        <begin position="21"/>
        <end position="218"/>
    </location>
</feature>
<evidence type="ECO:0000256" key="12">
    <source>
        <dbReference type="SAM" id="Phobius"/>
    </source>
</evidence>
<evidence type="ECO:0000256" key="2">
    <source>
        <dbReference type="ARBA" id="ARBA00022692"/>
    </source>
</evidence>
<keyword evidence="3 13" id="KW-0732">Signal</keyword>
<keyword evidence="2 12" id="KW-0812">Transmembrane</keyword>
<keyword evidence="4" id="KW-0391">Immunity</keyword>
<dbReference type="GO" id="GO:0015026">
    <property type="term" value="F:coreceptor activity"/>
    <property type="evidence" value="ECO:0007669"/>
    <property type="project" value="InterPro"/>
</dbReference>
<feature type="compositionally biased region" description="Pro residues" evidence="11">
    <location>
        <begin position="143"/>
        <end position="158"/>
    </location>
</feature>
<dbReference type="InterPro" id="IPR013106">
    <property type="entry name" value="Ig_V-set"/>
</dbReference>
<dbReference type="AlphaFoldDB" id="A0A9D3TDQ1"/>
<dbReference type="InterPro" id="IPR036179">
    <property type="entry name" value="Ig-like_dom_sf"/>
</dbReference>
<reference evidence="15" key="1">
    <citation type="submission" date="2021-01" db="EMBL/GenBank/DDBJ databases">
        <authorList>
            <person name="Zahm M."/>
            <person name="Roques C."/>
            <person name="Cabau C."/>
            <person name="Klopp C."/>
            <person name="Donnadieu C."/>
            <person name="Jouanno E."/>
            <person name="Lampietro C."/>
            <person name="Louis A."/>
            <person name="Herpin A."/>
            <person name="Echchiki A."/>
            <person name="Berthelot C."/>
            <person name="Parey E."/>
            <person name="Roest-Crollius H."/>
            <person name="Braasch I."/>
            <person name="Postlethwait J."/>
            <person name="Bobe J."/>
            <person name="Montfort J."/>
            <person name="Bouchez O."/>
            <person name="Begum T."/>
            <person name="Mejri S."/>
            <person name="Adams A."/>
            <person name="Chen W.-J."/>
            <person name="Guiguen Y."/>
        </authorList>
    </citation>
    <scope>NUCLEOTIDE SEQUENCE</scope>
    <source>
        <strain evidence="15">YG-15Mar2019-1</strain>
        <tissue evidence="15">Brain</tissue>
    </source>
</reference>
<dbReference type="InterPro" id="IPR042414">
    <property type="entry name" value="CD8B"/>
</dbReference>
<keyword evidence="5 12" id="KW-1133">Transmembrane helix</keyword>